<proteinExistence type="predicted"/>
<protein>
    <recommendedName>
        <fullName evidence="3">DUF883 domain-containing protein</fullName>
    </recommendedName>
</protein>
<dbReference type="RefSeq" id="WP_390300206.1">
    <property type="nucleotide sequence ID" value="NZ_JBHULI010000024.1"/>
</dbReference>
<accession>A0ABW5JKG3</accession>
<evidence type="ECO:0000313" key="2">
    <source>
        <dbReference type="Proteomes" id="UP001597460"/>
    </source>
</evidence>
<gene>
    <name evidence="1" type="ORF">ACFSVN_06465</name>
</gene>
<reference evidence="2" key="1">
    <citation type="journal article" date="2019" name="Int. J. Syst. Evol. Microbiol.">
        <title>The Global Catalogue of Microorganisms (GCM) 10K type strain sequencing project: providing services to taxonomists for standard genome sequencing and annotation.</title>
        <authorList>
            <consortium name="The Broad Institute Genomics Platform"/>
            <consortium name="The Broad Institute Genome Sequencing Center for Infectious Disease"/>
            <person name="Wu L."/>
            <person name="Ma J."/>
        </authorList>
    </citation>
    <scope>NUCLEOTIDE SEQUENCE [LARGE SCALE GENOMIC DNA]</scope>
    <source>
        <strain evidence="2">KCTC 52042</strain>
    </source>
</reference>
<comment type="caution">
    <text evidence="1">The sequence shown here is derived from an EMBL/GenBank/DDBJ whole genome shotgun (WGS) entry which is preliminary data.</text>
</comment>
<evidence type="ECO:0008006" key="3">
    <source>
        <dbReference type="Google" id="ProtNLM"/>
    </source>
</evidence>
<dbReference type="Proteomes" id="UP001597460">
    <property type="component" value="Unassembled WGS sequence"/>
</dbReference>
<sequence>MNEEIIQNLNERLDSAIGKGREILEDEELQIRLEEMKHQTEDTIRKHPIKSVVIGLAVGYIAAKIFTSDD</sequence>
<name>A0ABW5JKG3_9BACT</name>
<keyword evidence="2" id="KW-1185">Reference proteome</keyword>
<organism evidence="1 2">
    <name type="scientific">Gracilimonas halophila</name>
    <dbReference type="NCBI Taxonomy" id="1834464"/>
    <lineage>
        <taxon>Bacteria</taxon>
        <taxon>Pseudomonadati</taxon>
        <taxon>Balneolota</taxon>
        <taxon>Balneolia</taxon>
        <taxon>Balneolales</taxon>
        <taxon>Balneolaceae</taxon>
        <taxon>Gracilimonas</taxon>
    </lineage>
</organism>
<evidence type="ECO:0000313" key="1">
    <source>
        <dbReference type="EMBL" id="MFD2532082.1"/>
    </source>
</evidence>
<dbReference type="EMBL" id="JBHULI010000024">
    <property type="protein sequence ID" value="MFD2532082.1"/>
    <property type="molecule type" value="Genomic_DNA"/>
</dbReference>